<dbReference type="EMBL" id="CM017710">
    <property type="protein sequence ID" value="TYG49977.1"/>
    <property type="molecule type" value="Genomic_DNA"/>
</dbReference>
<protein>
    <submittedName>
        <fullName evidence="1">Uncharacterized protein</fullName>
    </submittedName>
</protein>
<proteinExistence type="predicted"/>
<accession>A0A5D2AYF6</accession>
<evidence type="ECO:0000313" key="1">
    <source>
        <dbReference type="EMBL" id="TYG49977.1"/>
    </source>
</evidence>
<dbReference type="AlphaFoldDB" id="A0A5D2AYF6"/>
<reference evidence="1 2" key="1">
    <citation type="submission" date="2019-06" db="EMBL/GenBank/DDBJ databases">
        <title>WGS assembly of Gossypium darwinii.</title>
        <authorList>
            <person name="Chen Z.J."/>
            <person name="Sreedasyam A."/>
            <person name="Ando A."/>
            <person name="Song Q."/>
            <person name="De L."/>
            <person name="Hulse-Kemp A."/>
            <person name="Ding M."/>
            <person name="Ye W."/>
            <person name="Kirkbride R."/>
            <person name="Jenkins J."/>
            <person name="Plott C."/>
            <person name="Lovell J."/>
            <person name="Lin Y.-M."/>
            <person name="Vaughn R."/>
            <person name="Liu B."/>
            <person name="Li W."/>
            <person name="Simpson S."/>
            <person name="Scheffler B."/>
            <person name="Saski C."/>
            <person name="Grover C."/>
            <person name="Hu G."/>
            <person name="Conover J."/>
            <person name="Carlson J."/>
            <person name="Shu S."/>
            <person name="Boston L."/>
            <person name="Williams M."/>
            <person name="Peterson D."/>
            <person name="Mcgee K."/>
            <person name="Jones D."/>
            <person name="Wendel J."/>
            <person name="Stelly D."/>
            <person name="Grimwood J."/>
            <person name="Schmutz J."/>
        </authorList>
    </citation>
    <scope>NUCLEOTIDE SEQUENCE [LARGE SCALE GENOMIC DNA]</scope>
    <source>
        <strain evidence="1">1808015.09</strain>
    </source>
</reference>
<sequence>MKPSLQVPFGCPFHHQRCFLNLVPWDQESTTLSNQCVSGGVSLSFSKTKGEVNFLMIVSEPPSTVPIEILAQPQR</sequence>
<name>A0A5D2AYF6_GOSDA</name>
<dbReference type="Proteomes" id="UP000323506">
    <property type="component" value="Chromosome D10"/>
</dbReference>
<evidence type="ECO:0000313" key="2">
    <source>
        <dbReference type="Proteomes" id="UP000323506"/>
    </source>
</evidence>
<gene>
    <name evidence="1" type="ORF">ES288_D10G138200v1</name>
</gene>
<keyword evidence="2" id="KW-1185">Reference proteome</keyword>
<organism evidence="1 2">
    <name type="scientific">Gossypium darwinii</name>
    <name type="common">Darwin's cotton</name>
    <name type="synonym">Gossypium barbadense var. darwinii</name>
    <dbReference type="NCBI Taxonomy" id="34276"/>
    <lineage>
        <taxon>Eukaryota</taxon>
        <taxon>Viridiplantae</taxon>
        <taxon>Streptophyta</taxon>
        <taxon>Embryophyta</taxon>
        <taxon>Tracheophyta</taxon>
        <taxon>Spermatophyta</taxon>
        <taxon>Magnoliopsida</taxon>
        <taxon>eudicotyledons</taxon>
        <taxon>Gunneridae</taxon>
        <taxon>Pentapetalae</taxon>
        <taxon>rosids</taxon>
        <taxon>malvids</taxon>
        <taxon>Malvales</taxon>
        <taxon>Malvaceae</taxon>
        <taxon>Malvoideae</taxon>
        <taxon>Gossypium</taxon>
    </lineage>
</organism>